<keyword evidence="9 12" id="KW-1133">Transmembrane helix</keyword>
<dbReference type="Pfam" id="PF02378">
    <property type="entry name" value="PTS_EIIC"/>
    <property type="match status" value="1"/>
</dbReference>
<keyword evidence="8" id="KW-0418">Kinase</keyword>
<dbReference type="PROSITE" id="PS51103">
    <property type="entry name" value="PTS_EIIC_TYPE_1"/>
    <property type="match status" value="1"/>
</dbReference>
<feature type="transmembrane region" description="Helical" evidence="12">
    <location>
        <begin position="372"/>
        <end position="392"/>
    </location>
</feature>
<dbReference type="PANTHER" id="PTHR30009">
    <property type="entry name" value="CYTOCHROME C-TYPE SYNTHESIS PROTEIN AND PTS TRANSMEMBRANE COMPONENT"/>
    <property type="match status" value="1"/>
</dbReference>
<keyword evidence="4" id="KW-0762">Sugar transport</keyword>
<evidence type="ECO:0000259" key="14">
    <source>
        <dbReference type="PROSITE" id="PS51098"/>
    </source>
</evidence>
<reference evidence="16 17" key="1">
    <citation type="submission" date="2020-08" db="EMBL/GenBank/DDBJ databases">
        <authorList>
            <person name="Liu C."/>
            <person name="Sun Q."/>
        </authorList>
    </citation>
    <scope>NUCLEOTIDE SEQUENCE [LARGE SCALE GENOMIC DNA]</scope>
    <source>
        <strain evidence="16 17">L34</strain>
    </source>
</reference>
<organism evidence="16 17">
    <name type="scientific">Holdemanella hominis</name>
    <dbReference type="NCBI Taxonomy" id="2764327"/>
    <lineage>
        <taxon>Bacteria</taxon>
        <taxon>Bacillati</taxon>
        <taxon>Bacillota</taxon>
        <taxon>Erysipelotrichia</taxon>
        <taxon>Erysipelotrichales</taxon>
        <taxon>Erysipelotrichaceae</taxon>
        <taxon>Holdemanella</taxon>
    </lineage>
</organism>
<dbReference type="PANTHER" id="PTHR30009:SF24">
    <property type="entry name" value="PTS SYSTEM, IIBC COMPONENT"/>
    <property type="match status" value="1"/>
</dbReference>
<keyword evidence="6" id="KW-0598">Phosphotransferase system</keyword>
<evidence type="ECO:0000256" key="9">
    <source>
        <dbReference type="ARBA" id="ARBA00022989"/>
    </source>
</evidence>
<dbReference type="InterPro" id="IPR036878">
    <property type="entry name" value="Glu_permease_IIB"/>
</dbReference>
<evidence type="ECO:0000256" key="6">
    <source>
        <dbReference type="ARBA" id="ARBA00022683"/>
    </source>
</evidence>
<evidence type="ECO:0000313" key="17">
    <source>
        <dbReference type="Proteomes" id="UP000649075"/>
    </source>
</evidence>
<dbReference type="RefSeq" id="WP_186998883.1">
    <property type="nucleotide sequence ID" value="NZ_JACRWH010000013.1"/>
</dbReference>
<gene>
    <name evidence="16" type="ORF">H8911_05020</name>
</gene>
<dbReference type="PROSITE" id="PS51098">
    <property type="entry name" value="PTS_EIIB_TYPE_1"/>
    <property type="match status" value="1"/>
</dbReference>
<dbReference type="InterPro" id="IPR001127">
    <property type="entry name" value="PTS_EIIA_1_perm"/>
</dbReference>
<feature type="transmembrane region" description="Helical" evidence="12">
    <location>
        <begin position="95"/>
        <end position="115"/>
    </location>
</feature>
<feature type="transmembrane region" description="Helical" evidence="12">
    <location>
        <begin position="135"/>
        <end position="161"/>
    </location>
</feature>
<feature type="transmembrane region" description="Helical" evidence="12">
    <location>
        <begin position="398"/>
        <end position="420"/>
    </location>
</feature>
<dbReference type="InterPro" id="IPR011055">
    <property type="entry name" value="Dup_hybrid_motif"/>
</dbReference>
<dbReference type="Gene3D" id="3.30.1360.60">
    <property type="entry name" value="Glucose permease domain IIB"/>
    <property type="match status" value="1"/>
</dbReference>
<dbReference type="NCBIfam" id="TIGR00830">
    <property type="entry name" value="PTBA"/>
    <property type="match status" value="1"/>
</dbReference>
<comment type="subcellular location">
    <subcellularLocation>
        <location evidence="1">Cell membrane</location>
        <topology evidence="1">Multi-pass membrane protein</topology>
    </subcellularLocation>
</comment>
<feature type="transmembrane region" description="Helical" evidence="12">
    <location>
        <begin position="343"/>
        <end position="365"/>
    </location>
</feature>
<keyword evidence="7 12" id="KW-0812">Transmembrane</keyword>
<feature type="transmembrane region" description="Helical" evidence="12">
    <location>
        <begin position="289"/>
        <end position="309"/>
    </location>
</feature>
<keyword evidence="3" id="KW-1003">Cell membrane</keyword>
<dbReference type="Proteomes" id="UP000649075">
    <property type="component" value="Unassembled WGS sequence"/>
</dbReference>
<evidence type="ECO:0000256" key="10">
    <source>
        <dbReference type="ARBA" id="ARBA00023136"/>
    </source>
</evidence>
<dbReference type="InterPro" id="IPR001996">
    <property type="entry name" value="PTS_IIB_1"/>
</dbReference>
<evidence type="ECO:0000256" key="2">
    <source>
        <dbReference type="ARBA" id="ARBA00022448"/>
    </source>
</evidence>
<keyword evidence="17" id="KW-1185">Reference proteome</keyword>
<dbReference type="Pfam" id="PF00358">
    <property type="entry name" value="PTS_EIIA_1"/>
    <property type="match status" value="1"/>
</dbReference>
<dbReference type="Pfam" id="PF00367">
    <property type="entry name" value="PTS_EIIB"/>
    <property type="match status" value="1"/>
</dbReference>
<keyword evidence="2" id="KW-0813">Transport</keyword>
<dbReference type="EMBL" id="JACRWH010000013">
    <property type="protein sequence ID" value="MBC6012112.1"/>
    <property type="molecule type" value="Genomic_DNA"/>
</dbReference>
<evidence type="ECO:0000313" key="16">
    <source>
        <dbReference type="EMBL" id="MBC6012112.1"/>
    </source>
</evidence>
<evidence type="ECO:0000259" key="15">
    <source>
        <dbReference type="PROSITE" id="PS51103"/>
    </source>
</evidence>
<feature type="active site" description="Phosphocysteine intermediate; for EIIB activity" evidence="11">
    <location>
        <position position="474"/>
    </location>
</feature>
<evidence type="ECO:0000256" key="3">
    <source>
        <dbReference type="ARBA" id="ARBA00022475"/>
    </source>
</evidence>
<evidence type="ECO:0000256" key="5">
    <source>
        <dbReference type="ARBA" id="ARBA00022679"/>
    </source>
</evidence>
<evidence type="ECO:0000256" key="8">
    <source>
        <dbReference type="ARBA" id="ARBA00022777"/>
    </source>
</evidence>
<feature type="domain" description="PTS EIIA type-1" evidence="13">
    <location>
        <begin position="567"/>
        <end position="671"/>
    </location>
</feature>
<evidence type="ECO:0000256" key="1">
    <source>
        <dbReference type="ARBA" id="ARBA00004651"/>
    </source>
</evidence>
<dbReference type="Gene3D" id="2.70.70.10">
    <property type="entry name" value="Glucose Permease (Domain IIA)"/>
    <property type="match status" value="1"/>
</dbReference>
<feature type="transmembrane region" description="Helical" evidence="12">
    <location>
        <begin position="321"/>
        <end position="337"/>
    </location>
</feature>
<feature type="domain" description="PTS EIIB type-1" evidence="14">
    <location>
        <begin position="452"/>
        <end position="533"/>
    </location>
</feature>
<dbReference type="InterPro" id="IPR018113">
    <property type="entry name" value="PTrfase_EIIB_Cys"/>
</dbReference>
<feature type="transmembrane region" description="Helical" evidence="12">
    <location>
        <begin position="182"/>
        <end position="202"/>
    </location>
</feature>
<dbReference type="SUPFAM" id="SSF55604">
    <property type="entry name" value="Glucose permease domain IIB"/>
    <property type="match status" value="1"/>
</dbReference>
<comment type="caution">
    <text evidence="16">The sequence shown here is derived from an EMBL/GenBank/DDBJ whole genome shotgun (WGS) entry which is preliminary data.</text>
</comment>
<dbReference type="CDD" id="cd00212">
    <property type="entry name" value="PTS_IIB_glc"/>
    <property type="match status" value="1"/>
</dbReference>
<proteinExistence type="predicted"/>
<evidence type="ECO:0000256" key="4">
    <source>
        <dbReference type="ARBA" id="ARBA00022597"/>
    </source>
</evidence>
<dbReference type="SUPFAM" id="SSF51261">
    <property type="entry name" value="Duplicated hybrid motif"/>
    <property type="match status" value="1"/>
</dbReference>
<keyword evidence="10 12" id="KW-0472">Membrane</keyword>
<dbReference type="PROSITE" id="PS51093">
    <property type="entry name" value="PTS_EIIA_TYPE_1"/>
    <property type="match status" value="1"/>
</dbReference>
<evidence type="ECO:0000256" key="12">
    <source>
        <dbReference type="SAM" id="Phobius"/>
    </source>
</evidence>
<feature type="domain" description="PTS EIIC type-1" evidence="15">
    <location>
        <begin position="4"/>
        <end position="432"/>
    </location>
</feature>
<evidence type="ECO:0000259" key="13">
    <source>
        <dbReference type="PROSITE" id="PS51093"/>
    </source>
</evidence>
<protein>
    <submittedName>
        <fullName evidence="16">PTS transporter subunit EIIC</fullName>
    </submittedName>
</protein>
<keyword evidence="5" id="KW-0808">Transferase</keyword>
<evidence type="ECO:0000256" key="11">
    <source>
        <dbReference type="PROSITE-ProRule" id="PRU00421"/>
    </source>
</evidence>
<accession>A0ABR7KHB4</accession>
<dbReference type="InterPro" id="IPR013013">
    <property type="entry name" value="PTS_EIIC_1"/>
</dbReference>
<dbReference type="InterPro" id="IPR003352">
    <property type="entry name" value="PTS_EIIC"/>
</dbReference>
<feature type="transmembrane region" description="Helical" evidence="12">
    <location>
        <begin position="46"/>
        <end position="65"/>
    </location>
</feature>
<evidence type="ECO:0000256" key="7">
    <source>
        <dbReference type="ARBA" id="ARBA00022692"/>
    </source>
</evidence>
<sequence>MKQHHVFSFLQRMGKSFMLPIAVLPVAGIFLGVGSSLTNETTIMALHLESVLGQGTFLYCVLILLKKVGKILFDNLPLIFAVSIALGMSKRRKEVAALAAIIAFFVMHATINALLCLDGSIVNGVASNYILDGSITSVCGILSLEMGVFGGIIVGLGVSYLHNRFYQIQLPNVISFYEGERFIPIICAITYVLVGVLLYFVWPPLQQGVYNLGRFISDSGYFGTFIYGVIKRSLVPFGLHHVWYMPFYQSALGGVQMVNGSIISGAQNIFFAQLSDPSVTHFSVNATKFFSGEFIFMIFGLPGVALAMYKCANPEAKKKTASLLLSAALTSALTGITEPIEFSFLFVAPLLYVVHVLLAATCFVVAQALQVAIGFTFSAGLLDFTLFGILQGNAKTNWMIVVLIGLVYFFVYYGVFKFLIVKYDLKTPGRDESIKVFDKKKYDFSFDKSLIDPRSQMIVQGLGGRSNFTDLDCCITRLRATIKDDTLINEGLLKKSGAAAIMCQPNAIQIIYGPQASNIKTKLDEYMLNVPESYDFEDKEVVLETKTQLELECLVNGEVMPIEDATDSMFAHKLMGDGIMIRPYDGVVVAPCDGVISMIYPTKHAIGITIDDNTQILIHFGTDSAKLNGKGFELLVRPNQEVKAGDVLWNADLKYIKDNALDENIIIVFTKIIDGAEIEKKYGKMQCHDMMLRVKG</sequence>
<name>A0ABR7KHB4_9FIRM</name>
<feature type="transmembrane region" description="Helical" evidence="12">
    <location>
        <begin position="17"/>
        <end position="34"/>
    </location>
</feature>
<dbReference type="InterPro" id="IPR050429">
    <property type="entry name" value="PTS_Glucose_EIICBA"/>
</dbReference>